<evidence type="ECO:0000256" key="3">
    <source>
        <dbReference type="SAM" id="MobiDB-lite"/>
    </source>
</evidence>
<dbReference type="InterPro" id="IPR035269">
    <property type="entry name" value="PSMD9"/>
</dbReference>
<dbReference type="Pfam" id="PF18265">
    <property type="entry name" value="Nas2_N"/>
    <property type="match status" value="1"/>
</dbReference>
<dbReference type="AlphaFoldDB" id="A0A168NV51"/>
<dbReference type="InterPro" id="IPR036034">
    <property type="entry name" value="PDZ_sf"/>
</dbReference>
<dbReference type="OMA" id="DWGGRGM"/>
<dbReference type="OrthoDB" id="72325at2759"/>
<dbReference type="EMBL" id="LT553525">
    <property type="protein sequence ID" value="SAM01267.1"/>
    <property type="molecule type" value="Genomic_DNA"/>
</dbReference>
<protein>
    <recommendedName>
        <fullName evidence="2">Probable 26S proteasome regulatory subunit p27</fullName>
    </recommendedName>
</protein>
<dbReference type="FunCoup" id="A0A168NV51">
    <property type="interactions" value="905"/>
</dbReference>
<proteinExistence type="predicted"/>
<dbReference type="Pfam" id="PF04495">
    <property type="entry name" value="GRASP55_65"/>
    <property type="match status" value="1"/>
</dbReference>
<feature type="domain" description="PDZ GRASP-type" evidence="4">
    <location>
        <begin position="121"/>
        <end position="206"/>
    </location>
</feature>
<accession>A0A168NV51</accession>
<feature type="compositionally biased region" description="Polar residues" evidence="3">
    <location>
        <begin position="97"/>
        <end position="115"/>
    </location>
</feature>
<dbReference type="FunFam" id="2.30.42.10:FF:000107">
    <property type="entry name" value="26S proteasome non-ATPase regulatory subunit 9"/>
    <property type="match status" value="1"/>
</dbReference>
<evidence type="ECO:0000259" key="4">
    <source>
        <dbReference type="Pfam" id="PF04495"/>
    </source>
</evidence>
<keyword evidence="7" id="KW-1185">Reference proteome</keyword>
<evidence type="ECO:0000313" key="7">
    <source>
        <dbReference type="Proteomes" id="UP000078561"/>
    </source>
</evidence>
<dbReference type="GO" id="GO:0070682">
    <property type="term" value="P:proteasome regulatory particle assembly"/>
    <property type="evidence" value="ECO:0007669"/>
    <property type="project" value="InterPro"/>
</dbReference>
<evidence type="ECO:0000259" key="5">
    <source>
        <dbReference type="Pfam" id="PF18265"/>
    </source>
</evidence>
<dbReference type="Gene3D" id="2.30.42.10">
    <property type="match status" value="1"/>
</dbReference>
<evidence type="ECO:0000256" key="1">
    <source>
        <dbReference type="ARBA" id="ARBA00023186"/>
    </source>
</evidence>
<dbReference type="Gene3D" id="6.10.140.1710">
    <property type="match status" value="1"/>
</dbReference>
<dbReference type="GO" id="GO:0005634">
    <property type="term" value="C:nucleus"/>
    <property type="evidence" value="ECO:0007669"/>
    <property type="project" value="TreeGrafter"/>
</dbReference>
<dbReference type="SUPFAM" id="SSF50156">
    <property type="entry name" value="PDZ domain-like"/>
    <property type="match status" value="1"/>
</dbReference>
<dbReference type="Proteomes" id="UP000078561">
    <property type="component" value="Unassembled WGS sequence"/>
</dbReference>
<evidence type="ECO:0000313" key="6">
    <source>
        <dbReference type="EMBL" id="SAM01267.1"/>
    </source>
</evidence>
<dbReference type="GO" id="GO:0005737">
    <property type="term" value="C:cytoplasm"/>
    <property type="evidence" value="ECO:0007669"/>
    <property type="project" value="TreeGrafter"/>
</dbReference>
<dbReference type="InterPro" id="IPR024958">
    <property type="entry name" value="GRASP_PDZ"/>
</dbReference>
<name>A0A168NV51_ABSGL</name>
<evidence type="ECO:0000256" key="2">
    <source>
        <dbReference type="ARBA" id="ARBA00068021"/>
    </source>
</evidence>
<dbReference type="PANTHER" id="PTHR12651">
    <property type="entry name" value="26S PROTEASOME NON-ATPASE REGULATORY SUBUNIT 9"/>
    <property type="match status" value="1"/>
</dbReference>
<keyword evidence="1" id="KW-0143">Chaperone</keyword>
<feature type="region of interest" description="Disordered" evidence="3">
    <location>
        <begin position="95"/>
        <end position="117"/>
    </location>
</feature>
<dbReference type="PANTHER" id="PTHR12651:SF1">
    <property type="entry name" value="26S PROTEASOME NON-ATPASE REGULATORY SUBUNIT 9"/>
    <property type="match status" value="1"/>
</dbReference>
<dbReference type="InterPro" id="IPR040815">
    <property type="entry name" value="Nas2_N"/>
</dbReference>
<organism evidence="6">
    <name type="scientific">Absidia glauca</name>
    <name type="common">Pin mould</name>
    <dbReference type="NCBI Taxonomy" id="4829"/>
    <lineage>
        <taxon>Eukaryota</taxon>
        <taxon>Fungi</taxon>
        <taxon>Fungi incertae sedis</taxon>
        <taxon>Mucoromycota</taxon>
        <taxon>Mucoromycotina</taxon>
        <taxon>Mucoromycetes</taxon>
        <taxon>Mucorales</taxon>
        <taxon>Cunninghamellaceae</taxon>
        <taxon>Absidia</taxon>
    </lineage>
</organism>
<dbReference type="InParanoid" id="A0A168NV51"/>
<dbReference type="STRING" id="4829.A0A168NV51"/>
<sequence>MGLPTHTSPLDRYKQEAQQLMKQQDVLLGQLHGLEEDLQSHGVGMDEPLIDREGYPRSDIDVAAVRQTRNQVYRLRNDHKKVMAEIEAVLHSLHQAAGQSSDDSNVQPQQQSSRQEAAPLQPFAKVNAVSPDSPASDAGLQRNDLVLQFGSVTSDNHQQLRALTNVVQTHLDQPLEIKVLRANQQLVLSLTPRNGWGGRGALGCHILPL</sequence>
<feature type="domain" description="Nas2 N-terminal" evidence="5">
    <location>
        <begin position="18"/>
        <end position="95"/>
    </location>
</feature>
<reference evidence="6" key="1">
    <citation type="submission" date="2016-04" db="EMBL/GenBank/DDBJ databases">
        <authorList>
            <person name="Evans L.H."/>
            <person name="Alamgir A."/>
            <person name="Owens N."/>
            <person name="Weber N.D."/>
            <person name="Virtaneva K."/>
            <person name="Barbian K."/>
            <person name="Babar A."/>
            <person name="Rosenke K."/>
        </authorList>
    </citation>
    <scope>NUCLEOTIDE SEQUENCE [LARGE SCALE GENOMIC DNA]</scope>
    <source>
        <strain evidence="6">CBS 101.48</strain>
    </source>
</reference>
<gene>
    <name evidence="6" type="primary">ABSGL_07008.1 scaffold 8715</name>
</gene>